<dbReference type="Pfam" id="PF03981">
    <property type="entry name" value="Ubiq_cyt_C_chap"/>
    <property type="match status" value="1"/>
</dbReference>
<evidence type="ECO:0000313" key="4">
    <source>
        <dbReference type="Proteomes" id="UP000011958"/>
    </source>
</evidence>
<dbReference type="EMBL" id="AFWA02000005">
    <property type="protein sequence ID" value="EMR11767.1"/>
    <property type="molecule type" value="Genomic_DNA"/>
</dbReference>
<dbReference type="HOGENOM" id="CLU_924765_0_0_1"/>
<organism evidence="3 4">
    <name type="scientific">Pneumocystis murina (strain B123)</name>
    <name type="common">Mouse pneumocystis pneumonia agent</name>
    <name type="synonym">Pneumocystis carinii f. sp. muris</name>
    <dbReference type="NCBI Taxonomy" id="1069680"/>
    <lineage>
        <taxon>Eukaryota</taxon>
        <taxon>Fungi</taxon>
        <taxon>Dikarya</taxon>
        <taxon>Ascomycota</taxon>
        <taxon>Taphrinomycotina</taxon>
        <taxon>Pneumocystomycetes</taxon>
        <taxon>Pneumocystaceae</taxon>
        <taxon>Pneumocystis</taxon>
    </lineage>
</organism>
<dbReference type="OrthoDB" id="10253878at2759"/>
<evidence type="ECO:0000313" key="3">
    <source>
        <dbReference type="EMBL" id="EMR11767.1"/>
    </source>
</evidence>
<dbReference type="eggNOG" id="KOG2873">
    <property type="taxonomic scope" value="Eukaryota"/>
</dbReference>
<dbReference type="PANTHER" id="PTHR12184:SF1">
    <property type="entry name" value="UBIQUINOL-CYTOCHROME-C REDUCTASE COMPLEX ASSEMBLY FACTOR 1"/>
    <property type="match status" value="1"/>
</dbReference>
<feature type="domain" description="Ubiquinol-cytochrome c chaperone" evidence="2">
    <location>
        <begin position="148"/>
        <end position="290"/>
    </location>
</feature>
<protein>
    <recommendedName>
        <fullName evidence="2">Ubiquinol-cytochrome c chaperone domain-containing protein</fullName>
    </recommendedName>
</protein>
<dbReference type="OMA" id="SACRELY"/>
<dbReference type="GO" id="GO:0005739">
    <property type="term" value="C:mitochondrion"/>
    <property type="evidence" value="ECO:0007669"/>
    <property type="project" value="TreeGrafter"/>
</dbReference>
<dbReference type="Proteomes" id="UP000011958">
    <property type="component" value="Unassembled WGS sequence"/>
</dbReference>
<comment type="caution">
    <text evidence="3">The sequence shown here is derived from an EMBL/GenBank/DDBJ whole genome shotgun (WGS) entry which is preliminary data.</text>
</comment>
<proteinExistence type="inferred from homology"/>
<dbReference type="PANTHER" id="PTHR12184">
    <property type="entry name" value="UBIQUINOL-CYTOCHROME C REDUCTASE COMPLEX ASSEMBLY FACTOR 1 FAMILY MEMBER"/>
    <property type="match status" value="1"/>
</dbReference>
<dbReference type="VEuPathDB" id="FungiDB:PNEG_00197"/>
<dbReference type="InterPro" id="IPR021150">
    <property type="entry name" value="Ubiq_cyt_c_chap"/>
</dbReference>
<dbReference type="InterPro" id="IPR007129">
    <property type="entry name" value="Ubiqinol_cyt_c_chaperone_CPB3"/>
</dbReference>
<dbReference type="GO" id="GO:0034551">
    <property type="term" value="P:mitochondrial respiratory chain complex III assembly"/>
    <property type="evidence" value="ECO:0007669"/>
    <property type="project" value="TreeGrafter"/>
</dbReference>
<dbReference type="GeneID" id="19893895"/>
<comment type="similarity">
    <text evidence="1">Belongs to the CBP3 family.</text>
</comment>
<sequence length="301" mass="36347">MSFVLLFYSRYSFFSNTHQWTRNMQMLYWTNQISMKSHSHKRFYINFIKRNYNECFFIPRKLYKKDIQNIPKDLLKKTLPMFSSLSSVFYDKKDNGFSPTLQKIALWVASALEWYSPRSVSIRNTKMLYGHCTEQSVHDLDRNFWYSKHALPPSFQTWFHITLLHVWMLMVRIRALPQKTSKMYQQELVNHFFEDCEYKMRNNYKIHSERIISFHMKDLLMQFNGSVFAYDEGMYRNDCILALALWRNLYAGRTKINVSFLAASVLYVRNTLFELDNMLDEDVQNANIRFLRISDIFELKD</sequence>
<dbReference type="STRING" id="1069680.M7NWX1"/>
<evidence type="ECO:0000256" key="1">
    <source>
        <dbReference type="ARBA" id="ARBA00006407"/>
    </source>
</evidence>
<dbReference type="RefSeq" id="XP_007872062.1">
    <property type="nucleotide sequence ID" value="XM_007873871.1"/>
</dbReference>
<gene>
    <name evidence="3" type="ORF">PNEG_00197</name>
</gene>
<reference evidence="4" key="1">
    <citation type="journal article" date="2016" name="Nat. Commun.">
        <title>Genome analysis of three Pneumocystis species reveals adaptation mechanisms to life exclusively in mammalian hosts.</title>
        <authorList>
            <person name="Ma L."/>
            <person name="Chen Z."/>
            <person name="Huang D.W."/>
            <person name="Kutty G."/>
            <person name="Ishihara M."/>
            <person name="Wang H."/>
            <person name="Abouelleil A."/>
            <person name="Bishop L."/>
            <person name="Davey E."/>
            <person name="Deng R."/>
            <person name="Deng X."/>
            <person name="Fan L."/>
            <person name="Fantoni G."/>
            <person name="Fitzgerald M."/>
            <person name="Gogineni E."/>
            <person name="Goldberg J.M."/>
            <person name="Handley G."/>
            <person name="Hu X."/>
            <person name="Huber C."/>
            <person name="Jiao X."/>
            <person name="Jones K."/>
            <person name="Levin J.Z."/>
            <person name="Liu Y."/>
            <person name="Macdonald P."/>
            <person name="Melnikov A."/>
            <person name="Raley C."/>
            <person name="Sassi M."/>
            <person name="Sherman B.T."/>
            <person name="Song X."/>
            <person name="Sykes S."/>
            <person name="Tran B."/>
            <person name="Walsh L."/>
            <person name="Xia Y."/>
            <person name="Yang J."/>
            <person name="Young S."/>
            <person name="Zeng Q."/>
            <person name="Zheng X."/>
            <person name="Stephens R."/>
            <person name="Nusbaum C."/>
            <person name="Birren B.W."/>
            <person name="Azadi P."/>
            <person name="Lempicki R.A."/>
            <person name="Cuomo C.A."/>
            <person name="Kovacs J.A."/>
        </authorList>
    </citation>
    <scope>NUCLEOTIDE SEQUENCE [LARGE SCALE GENOMIC DNA]</scope>
    <source>
        <strain evidence="4">B123</strain>
    </source>
</reference>
<dbReference type="AlphaFoldDB" id="M7NWX1"/>
<evidence type="ECO:0000259" key="2">
    <source>
        <dbReference type="Pfam" id="PF03981"/>
    </source>
</evidence>
<keyword evidence="4" id="KW-1185">Reference proteome</keyword>
<name>M7NWX1_PNEMU</name>
<accession>M7NWX1</accession>